<dbReference type="RefSeq" id="WP_142039639.1">
    <property type="nucleotide sequence ID" value="NZ_JBHTGS010000001.1"/>
</dbReference>
<dbReference type="SUPFAM" id="SSF53756">
    <property type="entry name" value="UDP-Glycosyltransferase/glycogen phosphorylase"/>
    <property type="match status" value="1"/>
</dbReference>
<keyword evidence="1" id="KW-0328">Glycosyltransferase</keyword>
<evidence type="ECO:0000313" key="4">
    <source>
        <dbReference type="EMBL" id="TQL77166.1"/>
    </source>
</evidence>
<dbReference type="Pfam" id="PF13692">
    <property type="entry name" value="Glyco_trans_1_4"/>
    <property type="match status" value="1"/>
</dbReference>
<accession>A0A543AX61</accession>
<dbReference type="AlphaFoldDB" id="A0A543AX61"/>
<dbReference type="Gene3D" id="3.40.50.2000">
    <property type="entry name" value="Glycogen Phosphorylase B"/>
    <property type="match status" value="2"/>
</dbReference>
<dbReference type="PANTHER" id="PTHR45947:SF13">
    <property type="entry name" value="TRANSFERASE"/>
    <property type="match status" value="1"/>
</dbReference>
<dbReference type="GO" id="GO:1901137">
    <property type="term" value="P:carbohydrate derivative biosynthetic process"/>
    <property type="evidence" value="ECO:0007669"/>
    <property type="project" value="UniProtKB-ARBA"/>
</dbReference>
<keyword evidence="2 4" id="KW-0808">Transferase</keyword>
<evidence type="ECO:0000256" key="2">
    <source>
        <dbReference type="ARBA" id="ARBA00022679"/>
    </source>
</evidence>
<sequence length="388" mass="41403">MKVVVAHNRYSSAQPSGENSMVDNEIAQLEAVGVTVVPFLRSSDEIANLSKSQKAKLAISPIYAADTQKQLAEVLTAEKPDVLHLHNPYPFLSPAVVRTAQRHGVPVVQTVHNYRHVCVNGLYFRDGRLCHDCRGKTLPTPGVVHACYRGSRAQSAVMATTLVANRSTWRRVDRYIALTGAIAEHLRGYGITDEAISVKPNSIPDPGEHDVDGEGFAFVGRLSQEKGIGLLLAAWRRHPDGALGTLRVIGDGPQRDLVVAAAAERGDVEYLGGVPHEQVTACIRDSGVVVTSSLCEDVHPTVVIEALANARPVLTTDLGGPPHMIGDAGVVAAPDEAALADGLATIAGRARGLRDVARARYLGHFSPEVVISRQLEIYRQVAAAASTG</sequence>
<keyword evidence="5" id="KW-1185">Reference proteome</keyword>
<dbReference type="InterPro" id="IPR028098">
    <property type="entry name" value="Glyco_trans_4-like_N"/>
</dbReference>
<dbReference type="PANTHER" id="PTHR45947">
    <property type="entry name" value="SULFOQUINOVOSYL TRANSFERASE SQD2"/>
    <property type="match status" value="1"/>
</dbReference>
<dbReference type="EMBL" id="VFOW01000001">
    <property type="protein sequence ID" value="TQL77166.1"/>
    <property type="molecule type" value="Genomic_DNA"/>
</dbReference>
<evidence type="ECO:0000256" key="1">
    <source>
        <dbReference type="ARBA" id="ARBA00022676"/>
    </source>
</evidence>
<dbReference type="GO" id="GO:0016757">
    <property type="term" value="F:glycosyltransferase activity"/>
    <property type="evidence" value="ECO:0007669"/>
    <property type="project" value="UniProtKB-KW"/>
</dbReference>
<evidence type="ECO:0000259" key="3">
    <source>
        <dbReference type="Pfam" id="PF13579"/>
    </source>
</evidence>
<dbReference type="InParanoid" id="A0A543AX61"/>
<proteinExistence type="predicted"/>
<dbReference type="InterPro" id="IPR050194">
    <property type="entry name" value="Glycosyltransferase_grp1"/>
</dbReference>
<organism evidence="4 5">
    <name type="scientific">Stackebrandtia endophytica</name>
    <dbReference type="NCBI Taxonomy" id="1496996"/>
    <lineage>
        <taxon>Bacteria</taxon>
        <taxon>Bacillati</taxon>
        <taxon>Actinomycetota</taxon>
        <taxon>Actinomycetes</taxon>
        <taxon>Glycomycetales</taxon>
        <taxon>Glycomycetaceae</taxon>
        <taxon>Stackebrandtia</taxon>
    </lineage>
</organism>
<comment type="caution">
    <text evidence="4">The sequence shown here is derived from an EMBL/GenBank/DDBJ whole genome shotgun (WGS) entry which is preliminary data.</text>
</comment>
<protein>
    <submittedName>
        <fullName evidence="4">Glycosyltransferase involved in cell wall biosynthesis</fullName>
    </submittedName>
</protein>
<evidence type="ECO:0000313" key="5">
    <source>
        <dbReference type="Proteomes" id="UP000317043"/>
    </source>
</evidence>
<feature type="domain" description="Glycosyltransferase subfamily 4-like N-terminal" evidence="3">
    <location>
        <begin position="69"/>
        <end position="201"/>
    </location>
</feature>
<dbReference type="Pfam" id="PF13579">
    <property type="entry name" value="Glyco_trans_4_4"/>
    <property type="match status" value="1"/>
</dbReference>
<dbReference type="Proteomes" id="UP000317043">
    <property type="component" value="Unassembled WGS sequence"/>
</dbReference>
<dbReference type="CDD" id="cd03801">
    <property type="entry name" value="GT4_PimA-like"/>
    <property type="match status" value="1"/>
</dbReference>
<dbReference type="OrthoDB" id="9787111at2"/>
<name>A0A543AX61_9ACTN</name>
<reference evidence="4 5" key="1">
    <citation type="submission" date="2019-06" db="EMBL/GenBank/DDBJ databases">
        <title>Sequencing the genomes of 1000 actinobacteria strains.</title>
        <authorList>
            <person name="Klenk H.-P."/>
        </authorList>
    </citation>
    <scope>NUCLEOTIDE SEQUENCE [LARGE SCALE GENOMIC DNA]</scope>
    <source>
        <strain evidence="4 5">DSM 45928</strain>
    </source>
</reference>
<gene>
    <name evidence="4" type="ORF">FB566_2716</name>
</gene>